<dbReference type="PROSITE" id="PS50088">
    <property type="entry name" value="ANK_REPEAT"/>
    <property type="match status" value="1"/>
</dbReference>
<keyword evidence="3" id="KW-1185">Reference proteome</keyword>
<dbReference type="PROSITE" id="PS50297">
    <property type="entry name" value="ANK_REP_REGION"/>
    <property type="match status" value="1"/>
</dbReference>
<sequence>METGVYERITSDEYGVGMQLVEGLDDLREKCLFVIEKYFIHPSFEEVLVFGKYKTEYLNLEAKNVFFVYGDVVVPGIRLGEGVYGAKLLPTYPGVVSFYLSVDALIPASQVLKIQSPPKASRSKDDLQLEKRLVSLLFTKEKDREKLTKKLEENAGQSEIILRKYLKDYIFEGYRKTKLLDSQGQGVLHLLASLGYAWAVSLFRQGGLSVDRKDRFGWTALHWAAFYGREGAAKALLHEGVNPSLLTKPTEDLRGLTAADIASNRGYNHLATYLLEMVENPEMIVRISTHLAETAAIKCHGNGGIKD</sequence>
<dbReference type="InterPro" id="IPR002110">
    <property type="entry name" value="Ankyrin_rpt"/>
</dbReference>
<evidence type="ECO:0000256" key="1">
    <source>
        <dbReference type="PROSITE-ProRule" id="PRU00023"/>
    </source>
</evidence>
<protein>
    <submittedName>
        <fullName evidence="2">Uncharacterized protein</fullName>
    </submittedName>
</protein>
<dbReference type="Gene3D" id="1.25.40.20">
    <property type="entry name" value="Ankyrin repeat-containing domain"/>
    <property type="match status" value="1"/>
</dbReference>
<dbReference type="EMBL" id="JAJJMA010160239">
    <property type="protein sequence ID" value="MCL7035730.1"/>
    <property type="molecule type" value="Genomic_DNA"/>
</dbReference>
<dbReference type="InterPro" id="IPR036770">
    <property type="entry name" value="Ankyrin_rpt-contain_sf"/>
</dbReference>
<evidence type="ECO:0000313" key="3">
    <source>
        <dbReference type="Proteomes" id="UP001177140"/>
    </source>
</evidence>
<dbReference type="SMART" id="SM00248">
    <property type="entry name" value="ANK"/>
    <property type="match status" value="2"/>
</dbReference>
<dbReference type="Proteomes" id="UP001177140">
    <property type="component" value="Unassembled WGS sequence"/>
</dbReference>
<gene>
    <name evidence="2" type="ORF">MKW94_029625</name>
</gene>
<evidence type="ECO:0000313" key="2">
    <source>
        <dbReference type="EMBL" id="MCL7035730.1"/>
    </source>
</evidence>
<comment type="caution">
    <text evidence="2">The sequence shown here is derived from an EMBL/GenBank/DDBJ whole genome shotgun (WGS) entry which is preliminary data.</text>
</comment>
<reference evidence="2" key="1">
    <citation type="submission" date="2022-03" db="EMBL/GenBank/DDBJ databases">
        <title>A functionally conserved STORR gene fusion in Papaver species that diverged 16.8 million years ago.</title>
        <authorList>
            <person name="Catania T."/>
        </authorList>
    </citation>
    <scope>NUCLEOTIDE SEQUENCE</scope>
    <source>
        <strain evidence="2">S-191538</strain>
    </source>
</reference>
<dbReference type="PANTHER" id="PTHR23335:SF3">
    <property type="entry name" value="CALMODULIN-BINDING TRANSCRIPTION ACTIVATOR 5"/>
    <property type="match status" value="1"/>
</dbReference>
<dbReference type="SUPFAM" id="SSF48403">
    <property type="entry name" value="Ankyrin repeat"/>
    <property type="match status" value="1"/>
</dbReference>
<keyword evidence="1" id="KW-0040">ANK repeat</keyword>
<organism evidence="2 3">
    <name type="scientific">Papaver nudicaule</name>
    <name type="common">Iceland poppy</name>
    <dbReference type="NCBI Taxonomy" id="74823"/>
    <lineage>
        <taxon>Eukaryota</taxon>
        <taxon>Viridiplantae</taxon>
        <taxon>Streptophyta</taxon>
        <taxon>Embryophyta</taxon>
        <taxon>Tracheophyta</taxon>
        <taxon>Spermatophyta</taxon>
        <taxon>Magnoliopsida</taxon>
        <taxon>Ranunculales</taxon>
        <taxon>Papaveraceae</taxon>
        <taxon>Papaveroideae</taxon>
        <taxon>Papaver</taxon>
    </lineage>
</organism>
<dbReference type="GO" id="GO:0003690">
    <property type="term" value="F:double-stranded DNA binding"/>
    <property type="evidence" value="ECO:0007669"/>
    <property type="project" value="TreeGrafter"/>
</dbReference>
<dbReference type="GO" id="GO:0003712">
    <property type="term" value="F:transcription coregulator activity"/>
    <property type="evidence" value="ECO:0007669"/>
    <property type="project" value="TreeGrafter"/>
</dbReference>
<accession>A0AA41SIS7</accession>
<dbReference type="GO" id="GO:0005634">
    <property type="term" value="C:nucleus"/>
    <property type="evidence" value="ECO:0007669"/>
    <property type="project" value="TreeGrafter"/>
</dbReference>
<feature type="repeat" description="ANK" evidence="1">
    <location>
        <begin position="216"/>
        <end position="248"/>
    </location>
</feature>
<dbReference type="Pfam" id="PF12796">
    <property type="entry name" value="Ank_2"/>
    <property type="match status" value="1"/>
</dbReference>
<name>A0AA41SIS7_PAPNU</name>
<dbReference type="PANTHER" id="PTHR23335">
    <property type="entry name" value="CALMODULIN-BINDING TRANSCRIPTION ACTIVATOR CAMTA"/>
    <property type="match status" value="1"/>
</dbReference>
<proteinExistence type="predicted"/>
<dbReference type="GO" id="GO:0006357">
    <property type="term" value="P:regulation of transcription by RNA polymerase II"/>
    <property type="evidence" value="ECO:0007669"/>
    <property type="project" value="TreeGrafter"/>
</dbReference>
<dbReference type="AlphaFoldDB" id="A0AA41SIS7"/>